<dbReference type="EMBL" id="KZ819808">
    <property type="protein sequence ID" value="PWN51923.1"/>
    <property type="molecule type" value="Genomic_DNA"/>
</dbReference>
<dbReference type="Proteomes" id="UP000245626">
    <property type="component" value="Unassembled WGS sequence"/>
</dbReference>
<reference evidence="1 2" key="1">
    <citation type="journal article" date="2018" name="Mol. Biol. Evol.">
        <title>Broad Genomic Sampling Reveals a Smut Pathogenic Ancestry of the Fungal Clade Ustilaginomycotina.</title>
        <authorList>
            <person name="Kijpornyongpan T."/>
            <person name="Mondo S.J."/>
            <person name="Barry K."/>
            <person name="Sandor L."/>
            <person name="Lee J."/>
            <person name="Lipzen A."/>
            <person name="Pangilinan J."/>
            <person name="LaButti K."/>
            <person name="Hainaut M."/>
            <person name="Henrissat B."/>
            <person name="Grigoriev I.V."/>
            <person name="Spatafora J.W."/>
            <person name="Aime M.C."/>
        </authorList>
    </citation>
    <scope>NUCLEOTIDE SEQUENCE [LARGE SCALE GENOMIC DNA]</scope>
    <source>
        <strain evidence="1 2">SA 807</strain>
    </source>
</reference>
<protein>
    <submittedName>
        <fullName evidence="1">Uncharacterized protein</fullName>
    </submittedName>
</protein>
<proteinExistence type="predicted"/>
<organism evidence="1 2">
    <name type="scientific">Violaceomyces palustris</name>
    <dbReference type="NCBI Taxonomy" id="1673888"/>
    <lineage>
        <taxon>Eukaryota</taxon>
        <taxon>Fungi</taxon>
        <taxon>Dikarya</taxon>
        <taxon>Basidiomycota</taxon>
        <taxon>Ustilaginomycotina</taxon>
        <taxon>Ustilaginomycetes</taxon>
        <taxon>Violaceomycetales</taxon>
        <taxon>Violaceomycetaceae</taxon>
        <taxon>Violaceomyces</taxon>
    </lineage>
</organism>
<evidence type="ECO:0000313" key="1">
    <source>
        <dbReference type="EMBL" id="PWN51923.1"/>
    </source>
</evidence>
<name>A0ACD0P193_9BASI</name>
<gene>
    <name evidence="1" type="ORF">IE53DRAFT_29609</name>
</gene>
<keyword evidence="2" id="KW-1185">Reference proteome</keyword>
<evidence type="ECO:0000313" key="2">
    <source>
        <dbReference type="Proteomes" id="UP000245626"/>
    </source>
</evidence>
<accession>A0ACD0P193</accession>
<sequence>MFCIGLAQFLTFSAMALAILANIGQITQNIVARHIRFVELNTSGFQNALEAAAPGANVGNIYATNQGAPELQGNGIKLNYQWGLYNFCAGDGTSGARSCTDRSFGFEWRPLDALERDAPSSVQSQIPNLINQGTFTSSDYLGRFSKAGFYLIFVGTVLTGLSFIIGFLAHRFAFAFAALSALLGAACLGVGAAVNTAIYTKARDSVSGQYGLELEYGNALWFIWAAFGATALAIVPYIISCFTGRSKY</sequence>